<name>A0ABT1W8B4_9PROT</name>
<dbReference type="RefSeq" id="WP_422864621.1">
    <property type="nucleotide sequence ID" value="NZ_JAMSKV010000010.1"/>
</dbReference>
<keyword evidence="7 12" id="KW-1133">Transmembrane helix</keyword>
<evidence type="ECO:0000256" key="12">
    <source>
        <dbReference type="SAM" id="Phobius"/>
    </source>
</evidence>
<comment type="subcellular location">
    <subcellularLocation>
        <location evidence="1">Cell membrane</location>
        <topology evidence="1">Multi-pass membrane protein</topology>
    </subcellularLocation>
</comment>
<evidence type="ECO:0000256" key="4">
    <source>
        <dbReference type="ARBA" id="ARBA00022519"/>
    </source>
</evidence>
<dbReference type="PANTHER" id="PTHR32196">
    <property type="entry name" value="ABC TRANSPORTER PERMEASE PROTEIN YPHD-RELATED-RELATED"/>
    <property type="match status" value="1"/>
</dbReference>
<gene>
    <name evidence="13" type="ORF">NFI95_11835</name>
</gene>
<dbReference type="PANTHER" id="PTHR32196:SF32">
    <property type="entry name" value="XYLOSE TRANSPORT SYSTEM PERMEASE PROTEIN XYLH"/>
    <property type="match status" value="1"/>
</dbReference>
<keyword evidence="4" id="KW-0997">Cell inner membrane</keyword>
<evidence type="ECO:0000256" key="7">
    <source>
        <dbReference type="ARBA" id="ARBA00022989"/>
    </source>
</evidence>
<evidence type="ECO:0000313" key="13">
    <source>
        <dbReference type="EMBL" id="MCQ8279134.1"/>
    </source>
</evidence>
<feature type="region of interest" description="Disordered" evidence="11">
    <location>
        <begin position="1"/>
        <end position="31"/>
    </location>
</feature>
<feature type="transmembrane region" description="Helical" evidence="12">
    <location>
        <begin position="78"/>
        <end position="96"/>
    </location>
</feature>
<feature type="transmembrane region" description="Helical" evidence="12">
    <location>
        <begin position="103"/>
        <end position="121"/>
    </location>
</feature>
<feature type="transmembrane region" description="Helical" evidence="12">
    <location>
        <begin position="48"/>
        <end position="72"/>
    </location>
</feature>
<dbReference type="CDD" id="cd06579">
    <property type="entry name" value="TM_PBP1_transp_AraH_like"/>
    <property type="match status" value="1"/>
</dbReference>
<keyword evidence="8 12" id="KW-0472">Membrane</keyword>
<feature type="transmembrane region" description="Helical" evidence="12">
    <location>
        <begin position="157"/>
        <end position="177"/>
    </location>
</feature>
<evidence type="ECO:0000256" key="9">
    <source>
        <dbReference type="ARBA" id="ARBA00035611"/>
    </source>
</evidence>
<feature type="transmembrane region" description="Helical" evidence="12">
    <location>
        <begin position="231"/>
        <end position="251"/>
    </location>
</feature>
<evidence type="ECO:0000256" key="5">
    <source>
        <dbReference type="ARBA" id="ARBA00022597"/>
    </source>
</evidence>
<feature type="transmembrane region" description="Helical" evidence="12">
    <location>
        <begin position="127"/>
        <end position="150"/>
    </location>
</feature>
<dbReference type="InterPro" id="IPR001851">
    <property type="entry name" value="ABC_transp_permease"/>
</dbReference>
<feature type="transmembrane region" description="Helical" evidence="12">
    <location>
        <begin position="315"/>
        <end position="348"/>
    </location>
</feature>
<evidence type="ECO:0000256" key="1">
    <source>
        <dbReference type="ARBA" id="ARBA00004651"/>
    </source>
</evidence>
<evidence type="ECO:0000256" key="11">
    <source>
        <dbReference type="SAM" id="MobiDB-lite"/>
    </source>
</evidence>
<reference evidence="13 14" key="1">
    <citation type="submission" date="2022-06" db="EMBL/GenBank/DDBJ databases">
        <title>Endosaccharibacter gen. nov., sp. nov., endophytic bacteria isolated from sugarcane.</title>
        <authorList>
            <person name="Pitiwittayakul N."/>
            <person name="Yukphan P."/>
            <person name="Charoenyingcharoen P."/>
            <person name="Tanasupawat S."/>
        </authorList>
    </citation>
    <scope>NUCLEOTIDE SEQUENCE [LARGE SCALE GENOMIC DNA]</scope>
    <source>
        <strain evidence="13 14">KSS8</strain>
    </source>
</reference>
<protein>
    <recommendedName>
        <fullName evidence="10">Xylose transport system permease protein XylH</fullName>
    </recommendedName>
</protein>
<dbReference type="EMBL" id="JAMSKV010000010">
    <property type="protein sequence ID" value="MCQ8279134.1"/>
    <property type="molecule type" value="Genomic_DNA"/>
</dbReference>
<evidence type="ECO:0000256" key="10">
    <source>
        <dbReference type="ARBA" id="ARBA00035686"/>
    </source>
</evidence>
<evidence type="ECO:0000256" key="6">
    <source>
        <dbReference type="ARBA" id="ARBA00022692"/>
    </source>
</evidence>
<organism evidence="13 14">
    <name type="scientific">Endosaccharibacter trunci</name>
    <dbReference type="NCBI Taxonomy" id="2812733"/>
    <lineage>
        <taxon>Bacteria</taxon>
        <taxon>Pseudomonadati</taxon>
        <taxon>Pseudomonadota</taxon>
        <taxon>Alphaproteobacteria</taxon>
        <taxon>Acetobacterales</taxon>
        <taxon>Acetobacteraceae</taxon>
        <taxon>Endosaccharibacter</taxon>
    </lineage>
</organism>
<dbReference type="Pfam" id="PF02653">
    <property type="entry name" value="BPD_transp_2"/>
    <property type="match status" value="1"/>
</dbReference>
<evidence type="ECO:0000256" key="8">
    <source>
        <dbReference type="ARBA" id="ARBA00023136"/>
    </source>
</evidence>
<evidence type="ECO:0000313" key="14">
    <source>
        <dbReference type="Proteomes" id="UP001524587"/>
    </source>
</evidence>
<feature type="transmembrane region" description="Helical" evidence="12">
    <location>
        <begin position="197"/>
        <end position="219"/>
    </location>
</feature>
<feature type="transmembrane region" description="Helical" evidence="12">
    <location>
        <begin position="360"/>
        <end position="380"/>
    </location>
</feature>
<accession>A0ABT1W8B4</accession>
<dbReference type="Proteomes" id="UP001524587">
    <property type="component" value="Unassembled WGS sequence"/>
</dbReference>
<evidence type="ECO:0000256" key="3">
    <source>
        <dbReference type="ARBA" id="ARBA00022475"/>
    </source>
</evidence>
<keyword evidence="14" id="KW-1185">Reference proteome</keyword>
<keyword evidence="5" id="KW-0762">Sugar transport</keyword>
<keyword evidence="6 12" id="KW-0812">Transmembrane</keyword>
<sequence length="388" mass="40199">MPHGRAGMSAARQNGAEAATLATPPAKAQDERLRRSSPFAALLRRPELGAIGGLVLVLVFFGITANSAMFTLNGLMTVLNPSAQLGIMGVAAALLMIGGEFDLSIGSMVAFAGLVLGVLMIQLHLPLLVAVLGTLVVAALVGAVNGQLVIRTRLPSFIVTLAFLFILRGLSLVGLKLATGGSTQMRGFHPLVEASSLAPFFSGNAFGGVFRFLAAHHVIESLPDGSPAAPGVPIAVVWFVLITALATWVLLRTKLGNWIFASGGDANAARNSGVPVDLVKTGLFMVTACSAALVAVLTVFDAGSTDAMRGLQKEFQAVIAAVIGGCLLTGGYGSAIGAFFGSIIFGIVSIGLTYTSFDSDWFQVFLGAMLLVAVIFNNGLRRRVTGER</sequence>
<feature type="transmembrane region" description="Helical" evidence="12">
    <location>
        <begin position="282"/>
        <end position="303"/>
    </location>
</feature>
<keyword evidence="2" id="KW-0813">Transport</keyword>
<comment type="caution">
    <text evidence="13">The sequence shown here is derived from an EMBL/GenBank/DDBJ whole genome shotgun (WGS) entry which is preliminary data.</text>
</comment>
<keyword evidence="3" id="KW-1003">Cell membrane</keyword>
<comment type="function">
    <text evidence="9">Part of the binding-protein-dependent transport system for D-xylose. Probably responsible for the translocation of the substrate across the membrane.</text>
</comment>
<proteinExistence type="predicted"/>
<evidence type="ECO:0000256" key="2">
    <source>
        <dbReference type="ARBA" id="ARBA00022448"/>
    </source>
</evidence>